<sequence length="53" mass="5832">MKAHRVTFLSNMLIGHDPIGTFAGNCEKTLPDWTTLLRIARVADAAVRSKPIP</sequence>
<gene>
    <name evidence="1" type="ORF">B0H63DRAFT_478514</name>
</gene>
<proteinExistence type="predicted"/>
<name>A0AAE0KK82_9PEZI</name>
<reference evidence="1" key="2">
    <citation type="submission" date="2023-06" db="EMBL/GenBank/DDBJ databases">
        <authorList>
            <consortium name="Lawrence Berkeley National Laboratory"/>
            <person name="Haridas S."/>
            <person name="Hensen N."/>
            <person name="Bonometti L."/>
            <person name="Westerberg I."/>
            <person name="Brannstrom I.O."/>
            <person name="Guillou S."/>
            <person name="Cros-Aarteil S."/>
            <person name="Calhoun S."/>
            <person name="Kuo A."/>
            <person name="Mondo S."/>
            <person name="Pangilinan J."/>
            <person name="Riley R."/>
            <person name="LaButti K."/>
            <person name="Andreopoulos B."/>
            <person name="Lipzen A."/>
            <person name="Chen C."/>
            <person name="Yanf M."/>
            <person name="Daum C."/>
            <person name="Ng V."/>
            <person name="Clum A."/>
            <person name="Steindorff A."/>
            <person name="Ohm R."/>
            <person name="Martin F."/>
            <person name="Silar P."/>
            <person name="Natvig D."/>
            <person name="Lalanne C."/>
            <person name="Gautier V."/>
            <person name="Ament-velasquez S.L."/>
            <person name="Kruys A."/>
            <person name="Hutchinson M.I."/>
            <person name="Powell A.J."/>
            <person name="Barry K."/>
            <person name="Miller A.N."/>
            <person name="Grigoriev I.V."/>
            <person name="Debuchy R."/>
            <person name="Gladieux P."/>
            <person name="Thoren M.H."/>
            <person name="Johannesson H."/>
        </authorList>
    </citation>
    <scope>NUCLEOTIDE SEQUENCE</scope>
    <source>
        <strain evidence="1">CBS 232.78</strain>
    </source>
</reference>
<comment type="caution">
    <text evidence="1">The sequence shown here is derived from an EMBL/GenBank/DDBJ whole genome shotgun (WGS) entry which is preliminary data.</text>
</comment>
<accession>A0AAE0KK82</accession>
<dbReference type="EMBL" id="JAULSW010000006">
    <property type="protein sequence ID" value="KAK3377988.1"/>
    <property type="molecule type" value="Genomic_DNA"/>
</dbReference>
<protein>
    <submittedName>
        <fullName evidence="1">Uncharacterized protein</fullName>
    </submittedName>
</protein>
<dbReference type="AlphaFoldDB" id="A0AAE0KK82"/>
<evidence type="ECO:0000313" key="1">
    <source>
        <dbReference type="EMBL" id="KAK3377988.1"/>
    </source>
</evidence>
<keyword evidence="2" id="KW-1185">Reference proteome</keyword>
<reference evidence="1" key="1">
    <citation type="journal article" date="2023" name="Mol. Phylogenet. Evol.">
        <title>Genome-scale phylogeny and comparative genomics of the fungal order Sordariales.</title>
        <authorList>
            <person name="Hensen N."/>
            <person name="Bonometti L."/>
            <person name="Westerberg I."/>
            <person name="Brannstrom I.O."/>
            <person name="Guillou S."/>
            <person name="Cros-Aarteil S."/>
            <person name="Calhoun S."/>
            <person name="Haridas S."/>
            <person name="Kuo A."/>
            <person name="Mondo S."/>
            <person name="Pangilinan J."/>
            <person name="Riley R."/>
            <person name="LaButti K."/>
            <person name="Andreopoulos B."/>
            <person name="Lipzen A."/>
            <person name="Chen C."/>
            <person name="Yan M."/>
            <person name="Daum C."/>
            <person name="Ng V."/>
            <person name="Clum A."/>
            <person name="Steindorff A."/>
            <person name="Ohm R.A."/>
            <person name="Martin F."/>
            <person name="Silar P."/>
            <person name="Natvig D.O."/>
            <person name="Lalanne C."/>
            <person name="Gautier V."/>
            <person name="Ament-Velasquez S.L."/>
            <person name="Kruys A."/>
            <person name="Hutchinson M.I."/>
            <person name="Powell A.J."/>
            <person name="Barry K."/>
            <person name="Miller A.N."/>
            <person name="Grigoriev I.V."/>
            <person name="Debuchy R."/>
            <person name="Gladieux P."/>
            <person name="Hiltunen Thoren M."/>
            <person name="Johannesson H."/>
        </authorList>
    </citation>
    <scope>NUCLEOTIDE SEQUENCE</scope>
    <source>
        <strain evidence="1">CBS 232.78</strain>
    </source>
</reference>
<evidence type="ECO:0000313" key="2">
    <source>
        <dbReference type="Proteomes" id="UP001285441"/>
    </source>
</evidence>
<organism evidence="1 2">
    <name type="scientific">Podospora didyma</name>
    <dbReference type="NCBI Taxonomy" id="330526"/>
    <lineage>
        <taxon>Eukaryota</taxon>
        <taxon>Fungi</taxon>
        <taxon>Dikarya</taxon>
        <taxon>Ascomycota</taxon>
        <taxon>Pezizomycotina</taxon>
        <taxon>Sordariomycetes</taxon>
        <taxon>Sordariomycetidae</taxon>
        <taxon>Sordariales</taxon>
        <taxon>Podosporaceae</taxon>
        <taxon>Podospora</taxon>
    </lineage>
</organism>
<dbReference type="Proteomes" id="UP001285441">
    <property type="component" value="Unassembled WGS sequence"/>
</dbReference>